<organism evidence="2 3">
    <name type="scientific">Mycobacterium tuberculosis</name>
    <dbReference type="NCBI Taxonomy" id="1773"/>
    <lineage>
        <taxon>Bacteria</taxon>
        <taxon>Bacillati</taxon>
        <taxon>Actinomycetota</taxon>
        <taxon>Actinomycetes</taxon>
        <taxon>Mycobacteriales</taxon>
        <taxon>Mycobacteriaceae</taxon>
        <taxon>Mycobacterium</taxon>
        <taxon>Mycobacterium tuberculosis complex</taxon>
    </lineage>
</organism>
<dbReference type="EMBL" id="CSBK01000533">
    <property type="protein sequence ID" value="COX52084.1"/>
    <property type="molecule type" value="Genomic_DNA"/>
</dbReference>
<evidence type="ECO:0000313" key="2">
    <source>
        <dbReference type="EMBL" id="COX52084.1"/>
    </source>
</evidence>
<comment type="caution">
    <text evidence="2">The sequence shown here is derived from an EMBL/GenBank/DDBJ whole genome shotgun (WGS) entry which is preliminary data.</text>
</comment>
<sequence>MDGTGPDRLIGHVPENQRGHSRSQAGGGGTGATVVDDRAALGKDGRIVDQADTFHVVGMTNAGGVGCRRIDQGSLAELCADIGDHGERLDGRLDGRAAEAEVDGWCSGGDPRLEFFVGFAV</sequence>
<gene>
    <name evidence="2" type="ORF">ERS007739_01411</name>
</gene>
<name>A0A916PAV5_MYCTX</name>
<proteinExistence type="predicted"/>
<protein>
    <submittedName>
        <fullName evidence="2">Uncharacterized protein</fullName>
    </submittedName>
</protein>
<dbReference type="AlphaFoldDB" id="A0A916PAV5"/>
<accession>A0A916PAV5</accession>
<evidence type="ECO:0000256" key="1">
    <source>
        <dbReference type="SAM" id="MobiDB-lite"/>
    </source>
</evidence>
<feature type="region of interest" description="Disordered" evidence="1">
    <location>
        <begin position="1"/>
        <end position="35"/>
    </location>
</feature>
<evidence type="ECO:0000313" key="3">
    <source>
        <dbReference type="Proteomes" id="UP000039021"/>
    </source>
</evidence>
<dbReference type="Proteomes" id="UP000039021">
    <property type="component" value="Unassembled WGS sequence"/>
</dbReference>
<reference evidence="3" key="1">
    <citation type="submission" date="2015-03" db="EMBL/GenBank/DDBJ databases">
        <authorList>
            <consortium name="Pathogen Informatics"/>
        </authorList>
    </citation>
    <scope>NUCLEOTIDE SEQUENCE [LARGE SCALE GENOMIC DNA]</scope>
    <source>
        <strain evidence="3">N09902308</strain>
    </source>
</reference>